<gene>
    <name evidence="3" type="ORF">EU981_04535</name>
</gene>
<dbReference type="AlphaFoldDB" id="A0A937AR00"/>
<dbReference type="PANTHER" id="PTHR33375:SF1">
    <property type="entry name" value="CHROMOSOME-PARTITIONING PROTEIN PARB-RELATED"/>
    <property type="match status" value="1"/>
</dbReference>
<comment type="caution">
    <text evidence="3">The sequence shown here is derived from an EMBL/GenBank/DDBJ whole genome shotgun (WGS) entry which is preliminary data.</text>
</comment>
<proteinExistence type="predicted"/>
<dbReference type="InterPro" id="IPR050336">
    <property type="entry name" value="Chromosome_partition/occlusion"/>
</dbReference>
<feature type="domain" description="ParB-like N-terminal" evidence="2">
    <location>
        <begin position="22"/>
        <end position="116"/>
    </location>
</feature>
<dbReference type="SMART" id="SM00470">
    <property type="entry name" value="ParB"/>
    <property type="match status" value="1"/>
</dbReference>
<dbReference type="InterPro" id="IPR003115">
    <property type="entry name" value="ParB_N"/>
</dbReference>
<dbReference type="Proteomes" id="UP000736856">
    <property type="component" value="Unassembled WGS sequence"/>
</dbReference>
<evidence type="ECO:0000256" key="1">
    <source>
        <dbReference type="SAM" id="Coils"/>
    </source>
</evidence>
<protein>
    <submittedName>
        <fullName evidence="3">Chromosome partitioning protein ParB</fullName>
    </submittedName>
</protein>
<evidence type="ECO:0000259" key="2">
    <source>
        <dbReference type="SMART" id="SM00470"/>
    </source>
</evidence>
<dbReference type="GO" id="GO:0005694">
    <property type="term" value="C:chromosome"/>
    <property type="evidence" value="ECO:0007669"/>
    <property type="project" value="TreeGrafter"/>
</dbReference>
<reference evidence="3" key="1">
    <citation type="submission" date="2019-02" db="EMBL/GenBank/DDBJ databases">
        <title>A novel Candidatus Liberibacter species associated with the New Zealand native fuchsia psyllid, Ctenarytaina fuchsiae.</title>
        <authorList>
            <person name="Thompson S.M."/>
            <person name="Jorgensen N."/>
            <person name="David C."/>
            <person name="Bulman S.R."/>
            <person name="Smith G.R."/>
        </authorList>
    </citation>
    <scope>NUCLEOTIDE SEQUENCE</scope>
    <source>
        <strain evidence="3">Oxford</strain>
    </source>
</reference>
<accession>A0A937AR00</accession>
<dbReference type="Pfam" id="PF07506">
    <property type="entry name" value="RepB"/>
    <property type="match status" value="1"/>
</dbReference>
<evidence type="ECO:0000313" key="4">
    <source>
        <dbReference type="Proteomes" id="UP000736856"/>
    </source>
</evidence>
<keyword evidence="1" id="KW-0175">Coiled coil</keyword>
<dbReference type="SUPFAM" id="SSF109709">
    <property type="entry name" value="KorB DNA-binding domain-like"/>
    <property type="match status" value="1"/>
</dbReference>
<feature type="coiled-coil region" evidence="1">
    <location>
        <begin position="225"/>
        <end position="252"/>
    </location>
</feature>
<dbReference type="Gene3D" id="3.90.1530.10">
    <property type="entry name" value="Conserved hypothetical protein from pyrococcus furiosus pfu- 392566-001, ParB domain"/>
    <property type="match status" value="1"/>
</dbReference>
<dbReference type="InterPro" id="IPR036086">
    <property type="entry name" value="ParB/Sulfiredoxin_sf"/>
</dbReference>
<dbReference type="EMBL" id="SEOL01000010">
    <property type="protein sequence ID" value="MBL0849321.1"/>
    <property type="molecule type" value="Genomic_DNA"/>
</dbReference>
<organism evidence="3 4">
    <name type="scientific">Candidatus Liberibacter ctenarytainae</name>
    <dbReference type="NCBI Taxonomy" id="2020335"/>
    <lineage>
        <taxon>Bacteria</taxon>
        <taxon>Pseudomonadati</taxon>
        <taxon>Pseudomonadota</taxon>
        <taxon>Alphaproteobacteria</taxon>
        <taxon>Hyphomicrobiales</taxon>
        <taxon>Rhizobiaceae</taxon>
        <taxon>Liberibacter</taxon>
    </lineage>
</organism>
<dbReference type="Pfam" id="PF02195">
    <property type="entry name" value="ParB_N"/>
    <property type="match status" value="1"/>
</dbReference>
<sequence length="306" mass="34325">MPPQKSKLPKGEIKAGFDQTTVDLKIDQIVSIKLVTPAARKSPKYHQILASIREVGIIEPPVVSRDPHARSKYILLDGHMRIEALKELGETEVTCLVSTDDEAFTYNKHINRLSTVQEHRMILRAIERGVPEAKIAAALNIDTRSIATRRDLLNGICSEAADLLKDKMVPIASFPILKRMKSFRQIEAATLMNDAGVYSKTYARALLAATPKDQLTDPDKPKKIKGLDEDRMARMESEMESLQREYRLIEENYGKDVLNLTLTKGYLGSLLGNAKVVRYLAQNHRDILNQFQKIADMTSLAKESAA</sequence>
<dbReference type="InterPro" id="IPR011111">
    <property type="entry name" value="Plasmid_RepB"/>
</dbReference>
<dbReference type="GO" id="GO:0007059">
    <property type="term" value="P:chromosome segregation"/>
    <property type="evidence" value="ECO:0007669"/>
    <property type="project" value="TreeGrafter"/>
</dbReference>
<name>A0A937AR00_9HYPH</name>
<dbReference type="SUPFAM" id="SSF110849">
    <property type="entry name" value="ParB/Sulfiredoxin"/>
    <property type="match status" value="1"/>
</dbReference>
<dbReference type="PANTHER" id="PTHR33375">
    <property type="entry name" value="CHROMOSOME-PARTITIONING PROTEIN PARB-RELATED"/>
    <property type="match status" value="1"/>
</dbReference>
<evidence type="ECO:0000313" key="3">
    <source>
        <dbReference type="EMBL" id="MBL0849321.1"/>
    </source>
</evidence>